<protein>
    <submittedName>
        <fullName evidence="1">Uncharacterized protein</fullName>
    </submittedName>
</protein>
<feature type="non-terminal residue" evidence="1">
    <location>
        <position position="1"/>
    </location>
</feature>
<keyword evidence="2" id="KW-1185">Reference proteome</keyword>
<sequence>MGPMIYGPRTCADLSPDSAMIWARLAVARAFDTSIACLSKRLYGPTTRRGPLTLLTAAFLGTERKGARDPRGATVDWSPGRTEKHARGPFLRKLLSWRIPRGRRRLGFRPSFAFCGRIMKIISRRDMHMPRIALASPAAGILS</sequence>
<evidence type="ECO:0000313" key="2">
    <source>
        <dbReference type="Proteomes" id="UP000837857"/>
    </source>
</evidence>
<name>A0ABN8J1E3_9NEOP</name>
<dbReference type="Proteomes" id="UP000837857">
    <property type="component" value="Chromosome 6"/>
</dbReference>
<evidence type="ECO:0000313" key="1">
    <source>
        <dbReference type="EMBL" id="CAH2070793.1"/>
    </source>
</evidence>
<accession>A0ABN8J1E3</accession>
<proteinExistence type="predicted"/>
<organism evidence="1 2">
    <name type="scientific">Iphiclides podalirius</name>
    <name type="common">scarce swallowtail</name>
    <dbReference type="NCBI Taxonomy" id="110791"/>
    <lineage>
        <taxon>Eukaryota</taxon>
        <taxon>Metazoa</taxon>
        <taxon>Ecdysozoa</taxon>
        <taxon>Arthropoda</taxon>
        <taxon>Hexapoda</taxon>
        <taxon>Insecta</taxon>
        <taxon>Pterygota</taxon>
        <taxon>Neoptera</taxon>
        <taxon>Endopterygota</taxon>
        <taxon>Lepidoptera</taxon>
        <taxon>Glossata</taxon>
        <taxon>Ditrysia</taxon>
        <taxon>Papilionoidea</taxon>
        <taxon>Papilionidae</taxon>
        <taxon>Papilioninae</taxon>
        <taxon>Iphiclides</taxon>
    </lineage>
</organism>
<reference evidence="1" key="1">
    <citation type="submission" date="2022-03" db="EMBL/GenBank/DDBJ databases">
        <authorList>
            <person name="Martin H S."/>
        </authorList>
    </citation>
    <scope>NUCLEOTIDE SEQUENCE</scope>
</reference>
<gene>
    <name evidence="1" type="ORF">IPOD504_LOCUS14846</name>
</gene>
<dbReference type="EMBL" id="OW152818">
    <property type="protein sequence ID" value="CAH2070793.1"/>
    <property type="molecule type" value="Genomic_DNA"/>
</dbReference>